<evidence type="ECO:0000256" key="8">
    <source>
        <dbReference type="ARBA" id="ARBA00023224"/>
    </source>
</evidence>
<comment type="subcellular location">
    <subcellularLocation>
        <location evidence="1">Membrane</location>
        <topology evidence="1">Multi-pass membrane protein</topology>
    </subcellularLocation>
</comment>
<feature type="transmembrane region" description="Helical" evidence="9">
    <location>
        <begin position="220"/>
        <end position="242"/>
    </location>
</feature>
<evidence type="ECO:0000313" key="12">
    <source>
        <dbReference type="Proteomes" id="UP000791440"/>
    </source>
</evidence>
<evidence type="ECO:0000259" key="10">
    <source>
        <dbReference type="PROSITE" id="PS50262"/>
    </source>
</evidence>
<evidence type="ECO:0000256" key="6">
    <source>
        <dbReference type="ARBA" id="ARBA00023136"/>
    </source>
</evidence>
<protein>
    <recommendedName>
        <fullName evidence="10">G-protein coupled receptors family 1 profile domain-containing protein</fullName>
    </recommendedName>
</protein>
<dbReference type="GO" id="GO:0004930">
    <property type="term" value="F:G protein-coupled receptor activity"/>
    <property type="evidence" value="ECO:0007669"/>
    <property type="project" value="UniProtKB-KW"/>
</dbReference>
<evidence type="ECO:0000256" key="5">
    <source>
        <dbReference type="ARBA" id="ARBA00023040"/>
    </source>
</evidence>
<dbReference type="InterPro" id="IPR000276">
    <property type="entry name" value="GPCR_Rhodpsn"/>
</dbReference>
<dbReference type="Proteomes" id="UP000791440">
    <property type="component" value="Unassembled WGS sequence"/>
</dbReference>
<proteinExistence type="inferred from homology"/>
<reference evidence="11" key="1">
    <citation type="journal article" date="2016" name="Insect Biochem. Mol. Biol.">
        <title>Multifaceted biological insights from a draft genome sequence of the tobacco hornworm moth, Manduca sexta.</title>
        <authorList>
            <person name="Kanost M.R."/>
            <person name="Arrese E.L."/>
            <person name="Cao X."/>
            <person name="Chen Y.R."/>
            <person name="Chellapilla S."/>
            <person name="Goldsmith M.R."/>
            <person name="Grosse-Wilde E."/>
            <person name="Heckel D.G."/>
            <person name="Herndon N."/>
            <person name="Jiang H."/>
            <person name="Papanicolaou A."/>
            <person name="Qu J."/>
            <person name="Soulages J.L."/>
            <person name="Vogel H."/>
            <person name="Walters J."/>
            <person name="Waterhouse R.M."/>
            <person name="Ahn S.J."/>
            <person name="Almeida F.C."/>
            <person name="An C."/>
            <person name="Aqrawi P."/>
            <person name="Bretschneider A."/>
            <person name="Bryant W.B."/>
            <person name="Bucks S."/>
            <person name="Chao H."/>
            <person name="Chevignon G."/>
            <person name="Christen J.M."/>
            <person name="Clarke D.F."/>
            <person name="Dittmer N.T."/>
            <person name="Ferguson L.C.F."/>
            <person name="Garavelou S."/>
            <person name="Gordon K.H.J."/>
            <person name="Gunaratna R.T."/>
            <person name="Han Y."/>
            <person name="Hauser F."/>
            <person name="He Y."/>
            <person name="Heidel-Fischer H."/>
            <person name="Hirsh A."/>
            <person name="Hu Y."/>
            <person name="Jiang H."/>
            <person name="Kalra D."/>
            <person name="Klinner C."/>
            <person name="Konig C."/>
            <person name="Kovar C."/>
            <person name="Kroll A.R."/>
            <person name="Kuwar S.S."/>
            <person name="Lee S.L."/>
            <person name="Lehman R."/>
            <person name="Li K."/>
            <person name="Li Z."/>
            <person name="Liang H."/>
            <person name="Lovelace S."/>
            <person name="Lu Z."/>
            <person name="Mansfield J.H."/>
            <person name="McCulloch K.J."/>
            <person name="Mathew T."/>
            <person name="Morton B."/>
            <person name="Muzny D.M."/>
            <person name="Neunemann D."/>
            <person name="Ongeri F."/>
            <person name="Pauchet Y."/>
            <person name="Pu L.L."/>
            <person name="Pyrousis I."/>
            <person name="Rao X.J."/>
            <person name="Redding A."/>
            <person name="Roesel C."/>
            <person name="Sanchez-Gracia A."/>
            <person name="Schaack S."/>
            <person name="Shukla A."/>
            <person name="Tetreau G."/>
            <person name="Wang Y."/>
            <person name="Xiong G.H."/>
            <person name="Traut W."/>
            <person name="Walsh T.K."/>
            <person name="Worley K.C."/>
            <person name="Wu D."/>
            <person name="Wu W."/>
            <person name="Wu Y.Q."/>
            <person name="Zhang X."/>
            <person name="Zou Z."/>
            <person name="Zucker H."/>
            <person name="Briscoe A.D."/>
            <person name="Burmester T."/>
            <person name="Clem R.J."/>
            <person name="Feyereisen R."/>
            <person name="Grimmelikhuijzen C.J.P."/>
            <person name="Hamodrakas S.J."/>
            <person name="Hansson B.S."/>
            <person name="Huguet E."/>
            <person name="Jermiin L.S."/>
            <person name="Lan Q."/>
            <person name="Lehman H.K."/>
            <person name="Lorenzen M."/>
            <person name="Merzendorfer H."/>
            <person name="Michalopoulos I."/>
            <person name="Morton D.B."/>
            <person name="Muthukrishnan S."/>
            <person name="Oakeshott J.G."/>
            <person name="Palmer W."/>
            <person name="Park Y."/>
            <person name="Passarelli A.L."/>
            <person name="Rozas J."/>
            <person name="Schwartz L.M."/>
            <person name="Smith W."/>
            <person name="Southgate A."/>
            <person name="Vilcinskas A."/>
            <person name="Vogt R."/>
            <person name="Wang P."/>
            <person name="Werren J."/>
            <person name="Yu X.Q."/>
            <person name="Zhou J.J."/>
            <person name="Brown S.J."/>
            <person name="Scherer S.E."/>
            <person name="Richards S."/>
            <person name="Blissard G.W."/>
        </authorList>
    </citation>
    <scope>NUCLEOTIDE SEQUENCE</scope>
</reference>
<feature type="transmembrane region" description="Helical" evidence="9">
    <location>
        <begin position="132"/>
        <end position="152"/>
    </location>
</feature>
<dbReference type="Pfam" id="PF00001">
    <property type="entry name" value="7tm_1"/>
    <property type="match status" value="1"/>
</dbReference>
<organism evidence="11 12">
    <name type="scientific">Manduca sexta</name>
    <name type="common">Tobacco hawkmoth</name>
    <name type="synonym">Tobacco hornworm</name>
    <dbReference type="NCBI Taxonomy" id="7130"/>
    <lineage>
        <taxon>Eukaryota</taxon>
        <taxon>Metazoa</taxon>
        <taxon>Ecdysozoa</taxon>
        <taxon>Arthropoda</taxon>
        <taxon>Hexapoda</taxon>
        <taxon>Insecta</taxon>
        <taxon>Pterygota</taxon>
        <taxon>Neoptera</taxon>
        <taxon>Endopterygota</taxon>
        <taxon>Lepidoptera</taxon>
        <taxon>Glossata</taxon>
        <taxon>Ditrysia</taxon>
        <taxon>Bombycoidea</taxon>
        <taxon>Sphingidae</taxon>
        <taxon>Sphinginae</taxon>
        <taxon>Sphingini</taxon>
        <taxon>Manduca</taxon>
    </lineage>
</organism>
<keyword evidence="5" id="KW-0297">G-protein coupled receptor</keyword>
<feature type="domain" description="G-protein coupled receptors family 1 profile" evidence="10">
    <location>
        <begin position="67"/>
        <end position="328"/>
    </location>
</feature>
<keyword evidence="3 9" id="KW-0812">Transmembrane</keyword>
<keyword evidence="12" id="KW-1185">Reference proteome</keyword>
<evidence type="ECO:0000256" key="7">
    <source>
        <dbReference type="ARBA" id="ARBA00023170"/>
    </source>
</evidence>
<dbReference type="PANTHER" id="PTHR24243:SF208">
    <property type="entry name" value="PYROKININ-1 RECEPTOR"/>
    <property type="match status" value="1"/>
</dbReference>
<keyword evidence="7" id="KW-0675">Receptor</keyword>
<comment type="similarity">
    <text evidence="2">Belongs to the G-protein coupled receptor 1 family.</text>
</comment>
<feature type="transmembrane region" description="Helical" evidence="9">
    <location>
        <begin position="55"/>
        <end position="76"/>
    </location>
</feature>
<feature type="transmembrane region" description="Helical" evidence="9">
    <location>
        <begin position="88"/>
        <end position="105"/>
    </location>
</feature>
<evidence type="ECO:0000256" key="9">
    <source>
        <dbReference type="SAM" id="Phobius"/>
    </source>
</evidence>
<keyword evidence="8" id="KW-0807">Transducer</keyword>
<comment type="caution">
    <text evidence="11">The sequence shown here is derived from an EMBL/GenBank/DDBJ whole genome shotgun (WGS) entry which is preliminary data.</text>
</comment>
<gene>
    <name evidence="11" type="ORF">O3G_MSEX004041</name>
</gene>
<evidence type="ECO:0000256" key="4">
    <source>
        <dbReference type="ARBA" id="ARBA00022989"/>
    </source>
</evidence>
<feature type="transmembrane region" description="Helical" evidence="9">
    <location>
        <begin position="173"/>
        <end position="193"/>
    </location>
</feature>
<dbReference type="GO" id="GO:0016020">
    <property type="term" value="C:membrane"/>
    <property type="evidence" value="ECO:0007669"/>
    <property type="project" value="UniProtKB-SubCell"/>
</dbReference>
<sequence>MEQCVFDVCRILTLVRAKMFNATENFNETEFKMWLEFIDRMIAEESAVLRTLTIISMYIMFFASVIGNSITCIVIYYDRSMHTATNFYLFNLAISDLIVSFILIFEGNELKIQLPSETLSYIHLGRVACKTYFIVIGALWNNSILILTALSIERYVAICYPLLLKTKSVWRRVTKIIVVIWIIAIMETIPELWTSDLLTTSKYSLCTMVPTPYAKTTNGVMAVLTFILPLSIMTFVYSMIAWELRTSQKCRPHDNVFNQRNNRRKVNKLIVALTLGFLISWLPFFSLRMSLFIYDITHIVNMEKWWRIGFNLTLFNSWFSTVLNPLLFSLMSTKFRRSLRLFWKKKIKRESEVIRPCNRSAKLCATSDDI</sequence>
<evidence type="ECO:0000256" key="1">
    <source>
        <dbReference type="ARBA" id="ARBA00004141"/>
    </source>
</evidence>
<reference evidence="11" key="2">
    <citation type="submission" date="2020-12" db="EMBL/GenBank/DDBJ databases">
        <authorList>
            <person name="Kanost M."/>
        </authorList>
    </citation>
    <scope>NUCLEOTIDE SEQUENCE</scope>
</reference>
<dbReference type="AlphaFoldDB" id="A0A922CGW3"/>
<keyword evidence="6 9" id="KW-0472">Membrane</keyword>
<dbReference type="SUPFAM" id="SSF81321">
    <property type="entry name" value="Family A G protein-coupled receptor-like"/>
    <property type="match status" value="1"/>
</dbReference>
<keyword evidence="4 9" id="KW-1133">Transmembrane helix</keyword>
<dbReference type="PROSITE" id="PS50262">
    <property type="entry name" value="G_PROTEIN_RECEP_F1_2"/>
    <property type="match status" value="1"/>
</dbReference>
<dbReference type="InterPro" id="IPR017452">
    <property type="entry name" value="GPCR_Rhodpsn_7TM"/>
</dbReference>
<feature type="transmembrane region" description="Helical" evidence="9">
    <location>
        <begin position="305"/>
        <end position="330"/>
    </location>
</feature>
<evidence type="ECO:0000313" key="11">
    <source>
        <dbReference type="EMBL" id="KAG6445671.1"/>
    </source>
</evidence>
<name>A0A922CGW3_MANSE</name>
<accession>A0A922CGW3</accession>
<evidence type="ECO:0000256" key="2">
    <source>
        <dbReference type="ARBA" id="ARBA00010663"/>
    </source>
</evidence>
<dbReference type="EMBL" id="JH668324">
    <property type="protein sequence ID" value="KAG6445671.1"/>
    <property type="molecule type" value="Genomic_DNA"/>
</dbReference>
<dbReference type="PANTHER" id="PTHR24243">
    <property type="entry name" value="G-PROTEIN COUPLED RECEPTOR"/>
    <property type="match status" value="1"/>
</dbReference>
<feature type="transmembrane region" description="Helical" evidence="9">
    <location>
        <begin position="269"/>
        <end position="293"/>
    </location>
</feature>
<evidence type="ECO:0000256" key="3">
    <source>
        <dbReference type="ARBA" id="ARBA00022692"/>
    </source>
</evidence>